<organism evidence="9 10">
    <name type="scientific">Tilletia horrida</name>
    <dbReference type="NCBI Taxonomy" id="155126"/>
    <lineage>
        <taxon>Eukaryota</taxon>
        <taxon>Fungi</taxon>
        <taxon>Dikarya</taxon>
        <taxon>Basidiomycota</taxon>
        <taxon>Ustilaginomycotina</taxon>
        <taxon>Exobasidiomycetes</taxon>
        <taxon>Tilletiales</taxon>
        <taxon>Tilletiaceae</taxon>
        <taxon>Tilletia</taxon>
    </lineage>
</organism>
<evidence type="ECO:0000313" key="9">
    <source>
        <dbReference type="EMBL" id="KAK0524429.1"/>
    </source>
</evidence>
<reference evidence="9" key="1">
    <citation type="journal article" date="2023" name="PhytoFront">
        <title>Draft Genome Resources of Seven Strains of Tilletia horrida, Causal Agent of Kernel Smut of Rice.</title>
        <authorList>
            <person name="Khanal S."/>
            <person name="Antony Babu S."/>
            <person name="Zhou X.G."/>
        </authorList>
    </citation>
    <scope>NUCLEOTIDE SEQUENCE</scope>
    <source>
        <strain evidence="9">TX3</strain>
    </source>
</reference>
<evidence type="ECO:0000256" key="8">
    <source>
        <dbReference type="SAM" id="MobiDB-lite"/>
    </source>
</evidence>
<feature type="compositionally biased region" description="Polar residues" evidence="8">
    <location>
        <begin position="39"/>
        <end position="53"/>
    </location>
</feature>
<feature type="compositionally biased region" description="Polar residues" evidence="8">
    <location>
        <begin position="338"/>
        <end position="347"/>
    </location>
</feature>
<protein>
    <submittedName>
        <fullName evidence="9">Uncharacterized protein</fullName>
    </submittedName>
</protein>
<feature type="compositionally biased region" description="Polar residues" evidence="8">
    <location>
        <begin position="556"/>
        <end position="565"/>
    </location>
</feature>
<dbReference type="PROSITE" id="PS51882">
    <property type="entry name" value="G_ALPHA"/>
    <property type="match status" value="1"/>
</dbReference>
<evidence type="ECO:0000256" key="5">
    <source>
        <dbReference type="ARBA" id="ARBA00023224"/>
    </source>
</evidence>
<keyword evidence="3 6" id="KW-0547">Nucleotide-binding</keyword>
<dbReference type="GO" id="GO:0005525">
    <property type="term" value="F:GTP binding"/>
    <property type="evidence" value="ECO:0007669"/>
    <property type="project" value="UniProtKB-KW"/>
</dbReference>
<dbReference type="FunFam" id="3.40.50.300:FF:000692">
    <property type="entry name" value="Guanine nucleotide-binding protein subunit alpha"/>
    <property type="match status" value="1"/>
</dbReference>
<dbReference type="InterPro" id="IPR001019">
    <property type="entry name" value="Gprotein_alpha_su"/>
</dbReference>
<dbReference type="GO" id="GO:0005834">
    <property type="term" value="C:heterotrimeric G-protein complex"/>
    <property type="evidence" value="ECO:0007669"/>
    <property type="project" value="TreeGrafter"/>
</dbReference>
<comment type="caution">
    <text evidence="9">The sequence shown here is derived from an EMBL/GenBank/DDBJ whole genome shotgun (WGS) entry which is preliminary data.</text>
</comment>
<feature type="region of interest" description="Disordered" evidence="8">
    <location>
        <begin position="1"/>
        <end position="73"/>
    </location>
</feature>
<dbReference type="PANTHER" id="PTHR10218:SF360">
    <property type="entry name" value="GUANINE NUCLEOTIDE-BINDING PROTEIN SUBUNIT ALPHA HOMOLOG"/>
    <property type="match status" value="1"/>
</dbReference>
<feature type="region of interest" description="Disordered" evidence="8">
    <location>
        <begin position="403"/>
        <end position="440"/>
    </location>
</feature>
<keyword evidence="7" id="KW-0460">Magnesium</keyword>
<feature type="region of interest" description="Disordered" evidence="8">
    <location>
        <begin position="472"/>
        <end position="535"/>
    </location>
</feature>
<feature type="compositionally biased region" description="Low complexity" evidence="8">
    <location>
        <begin position="297"/>
        <end position="309"/>
    </location>
</feature>
<dbReference type="InterPro" id="IPR011025">
    <property type="entry name" value="GproteinA_insert"/>
</dbReference>
<dbReference type="GO" id="GO:0003924">
    <property type="term" value="F:GTPase activity"/>
    <property type="evidence" value="ECO:0007669"/>
    <property type="project" value="InterPro"/>
</dbReference>
<feature type="region of interest" description="Disordered" evidence="8">
    <location>
        <begin position="178"/>
        <end position="205"/>
    </location>
</feature>
<sequence>MFPNGRASTASLLSIGKKSSKSPLLHPSFLEDTEHDKSPSSLTAEPQTTSSSFPLPGFRKARPKPSPAQLRSEAIDRQIQAEAEASTPAVSPPSLAAAAASVPLSAPSSSSSPTPAKQSNDLSILLLGQQGAGKTTILKQMRLLYDADTHERERNGWRLIIFLNIISAARLMLDRMQESEAPGDAPPPPLGRSLAASSRSDPARPQLAPLLSQRNLVMQALSISGNSGSRLTSRSEINLSQPHDGSLPTPSFSAQRLKALRLRLAPLLTLEKELREELGAIGDEVDLSRSSHLGPTSSSSAFGVSTSPSQDDPILVLKPGWQRRLTLTSANTDRKAGTTPTRTSAPGTSEAVAVPGSLHARRATSSVALSNLAKSPAIAFPVEEESRSQQRGFQLPPVSFVRRRTGSTTSQMASISASRRAEEAAALSSSSSREQQHSARMLLSSSRSIPSLLSKAMASPFLKGSVTAPTTHHSMMSRMSAESGCTHLSGATTDSGDDDQPDGFAAHVSPPGRGLGLGGMETSPSSGSGNGGGCRGGRANHFKLWNRRFQHTAFSRSDAGINNSSKADDLRPSSPTLPYTAVARPAHMRQGSFSSVDEMLSALPRSAPTPGFSSERRSSETTAFGLAGVGGGAAVTSGFLAGSAPRMTKESSSASSGCSNRASLHGSIAPSFKVSIDLTSFRSTPSQALPPSQSLHGGWIRRPPIDGEQEMLRDASPVDGGSDVLETRLLNPALSSAKSGLSPRPVSRGRGGVRVGQGAVGAFGSSSTESSQGGHATPRRGSSSASSAHHHLPSPALSPGSTDNAAPPVESGAASASAPEARFITAQNQIAVAASAAGWASAPATEAAHFTPAVGAVHGLALTTDTPVFVPSPSGTATVTASSMAADLENNPLLGAIRAAAAAAASARPRVPVHKTANTLASGAGFALMPTPALAPALVPTPMPTSAPAVMTEERRSSCSPSTGSASPHLHSDASLTRSSDCGGTTISTSMSSIASTPALGETEPLPIVNDLKHAVSPTQEGEVEVEEDLTSETLKISVAGMMQQASMVSLDDPAELLAACKEEILGLWIDSNAAQHRQRGKLQSESDVQYLMNNLDRIAAPDYVPTDTDILHARVRTLGVTEQRFQISPTLSCRLFDVGGSTYQRKAWSPFFDNNVDAFIFVAPLSAYDQTLSEDGSTNRLQDSLDLFRSIMDSPLLRRASVILFLNKVDVLRRKLKVAAAMAGRSGYLDEHDGQVCYEGHIGGRTYTRSPSYPASFVPSLSPSYPSSPSSSDDTLHIQHHFPAYCGDPYDFDSVLHFFRSAFMAIAAGAHYPASLSTVTPTRPIFVHATVAVDRGAVGRVLPEVVDVIVENNSAEITLL</sequence>
<feature type="region of interest" description="Disordered" evidence="8">
    <location>
        <begin position="287"/>
        <end position="350"/>
    </location>
</feature>
<evidence type="ECO:0000313" key="10">
    <source>
        <dbReference type="Proteomes" id="UP001176521"/>
    </source>
</evidence>
<proteinExistence type="inferred from homology"/>
<feature type="binding site" evidence="6">
    <location>
        <begin position="1208"/>
        <end position="1211"/>
    </location>
    <ligand>
        <name>GTP</name>
        <dbReference type="ChEBI" id="CHEBI:37565"/>
    </ligand>
</feature>
<dbReference type="Proteomes" id="UP001176521">
    <property type="component" value="Unassembled WGS sequence"/>
</dbReference>
<keyword evidence="2 7" id="KW-0479">Metal-binding</keyword>
<feature type="compositionally biased region" description="Polar residues" evidence="8">
    <location>
        <begin position="1"/>
        <end position="10"/>
    </location>
</feature>
<keyword evidence="4 6" id="KW-0342">GTP-binding</keyword>
<evidence type="ECO:0000256" key="7">
    <source>
        <dbReference type="PIRSR" id="PIRSR601019-2"/>
    </source>
</evidence>
<feature type="binding site" evidence="7">
    <location>
        <position position="1118"/>
    </location>
    <ligand>
        <name>Mg(2+)</name>
        <dbReference type="ChEBI" id="CHEBI:18420"/>
    </ligand>
</feature>
<dbReference type="SMART" id="SM00275">
    <property type="entry name" value="G_alpha"/>
    <property type="match status" value="1"/>
</dbReference>
<feature type="region of interest" description="Disordered" evidence="8">
    <location>
        <begin position="945"/>
        <end position="982"/>
    </location>
</feature>
<dbReference type="GO" id="GO:0005737">
    <property type="term" value="C:cytoplasm"/>
    <property type="evidence" value="ECO:0007669"/>
    <property type="project" value="TreeGrafter"/>
</dbReference>
<dbReference type="PANTHER" id="PTHR10218">
    <property type="entry name" value="GTP-BINDING PROTEIN ALPHA SUBUNIT"/>
    <property type="match status" value="1"/>
</dbReference>
<feature type="region of interest" description="Disordered" evidence="8">
    <location>
        <begin position="226"/>
        <end position="251"/>
    </location>
</feature>
<feature type="region of interest" description="Disordered" evidence="8">
    <location>
        <begin position="556"/>
        <end position="576"/>
    </location>
</feature>
<dbReference type="SUPFAM" id="SSF47895">
    <property type="entry name" value="Transducin (alpha subunit), insertion domain"/>
    <property type="match status" value="1"/>
</dbReference>
<comment type="similarity">
    <text evidence="1">Belongs to the G-alpha family.</text>
</comment>
<feature type="compositionally biased region" description="Low complexity" evidence="8">
    <location>
        <begin position="413"/>
        <end position="433"/>
    </location>
</feature>
<keyword evidence="10" id="KW-1185">Reference proteome</keyword>
<dbReference type="SUPFAM" id="SSF52540">
    <property type="entry name" value="P-loop containing nucleoside triphosphate hydrolases"/>
    <property type="match status" value="1"/>
</dbReference>
<dbReference type="Gene3D" id="3.40.50.300">
    <property type="entry name" value="P-loop containing nucleotide triphosphate hydrolases"/>
    <property type="match status" value="2"/>
</dbReference>
<gene>
    <name evidence="9" type="ORF">OC842_005832</name>
</gene>
<feature type="binding site" evidence="6">
    <location>
        <begin position="1112"/>
        <end position="1118"/>
    </location>
    <ligand>
        <name>GTP</name>
        <dbReference type="ChEBI" id="CHEBI:37565"/>
    </ligand>
</feature>
<feature type="compositionally biased region" description="Low complexity" evidence="8">
    <location>
        <begin position="781"/>
        <end position="814"/>
    </location>
</feature>
<feature type="compositionally biased region" description="Gly residues" evidence="8">
    <location>
        <begin position="749"/>
        <end position="761"/>
    </location>
</feature>
<accession>A0AAN6JI46</accession>
<name>A0AAN6JI46_9BASI</name>
<dbReference type="GO" id="GO:0046872">
    <property type="term" value="F:metal ion binding"/>
    <property type="evidence" value="ECO:0007669"/>
    <property type="project" value="UniProtKB-KW"/>
</dbReference>
<evidence type="ECO:0000256" key="4">
    <source>
        <dbReference type="ARBA" id="ARBA00023134"/>
    </source>
</evidence>
<dbReference type="GO" id="GO:0031683">
    <property type="term" value="F:G-protein beta/gamma-subunit complex binding"/>
    <property type="evidence" value="ECO:0007669"/>
    <property type="project" value="InterPro"/>
</dbReference>
<evidence type="ECO:0000256" key="6">
    <source>
        <dbReference type="PIRSR" id="PIRSR601019-1"/>
    </source>
</evidence>
<feature type="binding site" evidence="7">
    <location>
        <position position="985"/>
    </location>
    <ligand>
        <name>Mg(2+)</name>
        <dbReference type="ChEBI" id="CHEBI:18420"/>
    </ligand>
</feature>
<feature type="region of interest" description="Disordered" evidence="8">
    <location>
        <begin position="735"/>
        <end position="814"/>
    </location>
</feature>
<evidence type="ECO:0000256" key="1">
    <source>
        <dbReference type="ARBA" id="ARBA00005804"/>
    </source>
</evidence>
<feature type="compositionally biased region" description="Polar residues" evidence="8">
    <location>
        <begin position="765"/>
        <end position="774"/>
    </location>
</feature>
<evidence type="ECO:0000256" key="2">
    <source>
        <dbReference type="ARBA" id="ARBA00022723"/>
    </source>
</evidence>
<keyword evidence="5" id="KW-0807">Transducer</keyword>
<dbReference type="Pfam" id="PF00503">
    <property type="entry name" value="G-alpha"/>
    <property type="match status" value="2"/>
</dbReference>
<dbReference type="GO" id="GO:0001664">
    <property type="term" value="F:G protein-coupled receptor binding"/>
    <property type="evidence" value="ECO:0007669"/>
    <property type="project" value="TreeGrafter"/>
</dbReference>
<dbReference type="InterPro" id="IPR027417">
    <property type="entry name" value="P-loop_NTPase"/>
</dbReference>
<dbReference type="GO" id="GO:0007188">
    <property type="term" value="P:adenylate cyclase-modulating G protein-coupled receptor signaling pathway"/>
    <property type="evidence" value="ECO:0007669"/>
    <property type="project" value="TreeGrafter"/>
</dbReference>
<dbReference type="EMBL" id="JAPDMQ010000451">
    <property type="protein sequence ID" value="KAK0524429.1"/>
    <property type="molecule type" value="Genomic_DNA"/>
</dbReference>
<feature type="compositionally biased region" description="Low complexity" evidence="8">
    <location>
        <begin position="958"/>
        <end position="967"/>
    </location>
</feature>
<evidence type="ECO:0000256" key="3">
    <source>
        <dbReference type="ARBA" id="ARBA00022741"/>
    </source>
</evidence>